<dbReference type="SUPFAM" id="SSF53850">
    <property type="entry name" value="Periplasmic binding protein-like II"/>
    <property type="match status" value="1"/>
</dbReference>
<dbReference type="eggNOG" id="COG1653">
    <property type="taxonomic scope" value="Bacteria"/>
</dbReference>
<feature type="chain" id="PRO_5038747688" evidence="1">
    <location>
        <begin position="21"/>
        <end position="334"/>
    </location>
</feature>
<dbReference type="Gene3D" id="3.40.190.10">
    <property type="entry name" value="Periplasmic binding protein-like II"/>
    <property type="match status" value="1"/>
</dbReference>
<keyword evidence="3" id="KW-1185">Reference proteome</keyword>
<evidence type="ECO:0000313" key="2">
    <source>
        <dbReference type="EMBL" id="GAE94736.1"/>
    </source>
</evidence>
<sequence>MKRWILTLLAFGGIFLFVTACSNSENSDSESEEGSDVEVPKGGATEIVMWNLFSGGDAEYMQNMVDKFNEDQSEFFVNNIMQEHSEYYTKLLTSIGAGQGPDVAISHDYILPELVNQGLAVDLGDIASEVGIAWDEFNSNILEATIFDDQHYAVPIDTHAQIMYINNELVGNAGLLNDDGTIKMENSMEGYLEFFHTLKENLPEGGNMPFAFSNSGNDPYWFWWGGLYSQLGGRGITTEDNLENPSYDLDTEKAIQAAEFVQSLYHEEEIIPLNIEDFYSEFQSGNAATITTGVWATGIWEKTDGLDFTPMPIPRIFEQKGVWGKLSYFDYALL</sequence>
<proteinExistence type="predicted"/>
<gene>
    <name evidence="2" type="ORF">JCM21714_3922</name>
</gene>
<evidence type="ECO:0000256" key="1">
    <source>
        <dbReference type="SAM" id="SignalP"/>
    </source>
</evidence>
<dbReference type="PANTHER" id="PTHR43649">
    <property type="entry name" value="ARABINOSE-BINDING PROTEIN-RELATED"/>
    <property type="match status" value="1"/>
</dbReference>
<dbReference type="PROSITE" id="PS51257">
    <property type="entry name" value="PROKAR_LIPOPROTEIN"/>
    <property type="match status" value="1"/>
</dbReference>
<dbReference type="AlphaFoldDB" id="W4VNJ2"/>
<feature type="signal peptide" evidence="1">
    <location>
        <begin position="1"/>
        <end position="20"/>
    </location>
</feature>
<evidence type="ECO:0000313" key="3">
    <source>
        <dbReference type="Proteomes" id="UP000019102"/>
    </source>
</evidence>
<dbReference type="Proteomes" id="UP000019102">
    <property type="component" value="Unassembled WGS sequence"/>
</dbReference>
<dbReference type="EMBL" id="BAVS01000030">
    <property type="protein sequence ID" value="GAE94736.1"/>
    <property type="molecule type" value="Genomic_DNA"/>
</dbReference>
<accession>W4VNJ2</accession>
<dbReference type="RefSeq" id="WP_235182911.1">
    <property type="nucleotide sequence ID" value="NZ_BAVS01000030.1"/>
</dbReference>
<dbReference type="PANTHER" id="PTHR43649:SF14">
    <property type="entry name" value="BLR3389 PROTEIN"/>
    <property type="match status" value="1"/>
</dbReference>
<protein>
    <submittedName>
        <fullName evidence="2">N-acetyl-D-glucosamine ABC transport system</fullName>
    </submittedName>
</protein>
<name>W4VNJ2_9BACI</name>
<dbReference type="InterPro" id="IPR050490">
    <property type="entry name" value="Bact_solute-bd_prot1"/>
</dbReference>
<keyword evidence="1" id="KW-0732">Signal</keyword>
<dbReference type="InterPro" id="IPR006059">
    <property type="entry name" value="SBP"/>
</dbReference>
<dbReference type="Pfam" id="PF01547">
    <property type="entry name" value="SBP_bac_1"/>
    <property type="match status" value="1"/>
</dbReference>
<reference evidence="2 3" key="1">
    <citation type="journal article" date="2014" name="Genome Announc.">
        <title>Draft Genome Sequence of the Boron-Tolerant and Moderately Halotolerant Bacterium Gracilibacillus boraciitolerans JCM 21714T.</title>
        <authorList>
            <person name="Ahmed I."/>
            <person name="Oshima K."/>
            <person name="Suda W."/>
            <person name="Kitamura K."/>
            <person name="Iida T."/>
            <person name="Ohmori Y."/>
            <person name="Fujiwara T."/>
            <person name="Hattori M."/>
            <person name="Ohkuma M."/>
        </authorList>
    </citation>
    <scope>NUCLEOTIDE SEQUENCE [LARGE SCALE GENOMIC DNA]</scope>
    <source>
        <strain evidence="2 3">JCM 21714</strain>
    </source>
</reference>
<dbReference type="STRING" id="1298598.JCM21714_3922"/>
<comment type="caution">
    <text evidence="2">The sequence shown here is derived from an EMBL/GenBank/DDBJ whole genome shotgun (WGS) entry which is preliminary data.</text>
</comment>
<organism evidence="2 3">
    <name type="scientific">Gracilibacillus boraciitolerans JCM 21714</name>
    <dbReference type="NCBI Taxonomy" id="1298598"/>
    <lineage>
        <taxon>Bacteria</taxon>
        <taxon>Bacillati</taxon>
        <taxon>Bacillota</taxon>
        <taxon>Bacilli</taxon>
        <taxon>Bacillales</taxon>
        <taxon>Bacillaceae</taxon>
        <taxon>Gracilibacillus</taxon>
    </lineage>
</organism>